<feature type="compositionally biased region" description="Low complexity" evidence="5">
    <location>
        <begin position="732"/>
        <end position="741"/>
    </location>
</feature>
<feature type="region of interest" description="Disordered" evidence="5">
    <location>
        <begin position="794"/>
        <end position="890"/>
    </location>
</feature>
<sequence length="1329" mass="148197">MAAASYDQLLKQVEALKMENSNLRQELEDNSNHLTKLETEASNMKEVLKQLQGSIEDEAMTSSGQVDLLERLKELNLDSSNFSGVKLRSKMSLRSYGSREGSVSSRSGECSPVPTGSFPRRGFVNGSRENTGYLEELEKERSLLLADLDKEEKEKDWYYAQLQNLTKRIDSLPLTENFSLQTDMTRRQLEYEARQIRVAMEEQLGTCQDMEKRAQRRVTRIQQIEKDILRIRQLLQSQVTEAERSSQSKHEPGLHEAERQNEGQGVAEINMATSGSGQGSTTRMDHETASVLSSSSTHSAPRRLTSHLGTKIRAYCETCWEWQEAHEQGMDQDKNPMPAPVEHQICPAVCVLMKLSFDEEHRHAMNELGGLQAIAELLQVDCEMYGLTNDHYSITLRRYAGMALTNLTFGDVANKATLCSMKGCMRALVAQLKSESEDLQQVIASVLRNLSWRADVNSKKTLREVGSVKALMECALEVKKESTLKSVLSALWNLSAHCTENKADICAVDGALAFLVGTLTYRSQTNTLAIIESGGGILRNVSSLIATNEDHRQILRENNCLQTLLQHLKSHSLTIVSNACGTLWNLSARNPKDQEALWDMGAVSMLKNLIHSKHKMIAMGSAAALRNLMANRPAKYKDANIMSPGSSLPSLHVRKQKALEAELDAQHLSETFDNIDNLSPKTSHRSKQRHKQSLYGDYVFDTNRHDENRSDNFNTGNMTVLSPYLNTTVLPSSSSRGSLDSSRSEKDRSLERERGISLSNYHPTTENPGTSSKRGLQISTTAAQIAKVMEEVSAIHTSQEDRSSGSTTELHCGTDERNALRRSSTAHTHSNTYNFTKSENSNRTCPMPYAKLEYKRSSNDSLNSVSSSDGYGKRGQMKPSIESYSEDDESKCCSYGQYPADLAHKIHSANHMDDNDGELDTPINYSLKYSDEQLNSGRQSPSQNERWARPKHIIEDEMKHSEQRQSRNQSTTYPVYTESNDDKHLKFQPHFGQQECVSPYRSRGASSSDTNHGINQNVNQSLCQADDYEDDKPTNYSERYSEEEQHEEEERPTNYSIKYNEEKHVDQPIDYSLKYSTDIPSSQKPSFSFSKSSSGQSSKTEHISTSSENASTPSSNAKRQNQLHPSSAQSRSGQTQKATSCKVPSINQETIQTYCVEDTPICFSRCSSLSSLSSAEDEIGCDQRTQETDSANTRKMAEIKEKSGTRSAEGSVSEVPTVSQHIRSKSSRLPASGLSSESARHKAVELSSGAKSPSKSGAQTPKSPPEHYVQETPLMFSRCTSVSSLDSFESRSIASSVQSEPCSGMDQKPSHNIKSLEWMPSTNQPETPK</sequence>
<evidence type="ECO:0000256" key="4">
    <source>
        <dbReference type="SAM" id="Coils"/>
    </source>
</evidence>
<dbReference type="SMART" id="SM00185">
    <property type="entry name" value="ARM"/>
    <property type="match status" value="6"/>
</dbReference>
<dbReference type="Pfam" id="PF11414">
    <property type="entry name" value="Suppressor_APC"/>
    <property type="match status" value="1"/>
</dbReference>
<dbReference type="GO" id="GO:0008013">
    <property type="term" value="F:beta-catenin binding"/>
    <property type="evidence" value="ECO:0007669"/>
    <property type="project" value="InterPro"/>
</dbReference>
<evidence type="ECO:0000313" key="7">
    <source>
        <dbReference type="EMBL" id="KAF6488723.1"/>
    </source>
</evidence>
<keyword evidence="2" id="KW-0879">Wnt signaling pathway</keyword>
<feature type="compositionally biased region" description="Basic and acidic residues" evidence="5">
    <location>
        <begin position="956"/>
        <end position="965"/>
    </location>
</feature>
<feature type="compositionally biased region" description="Basic and acidic residues" evidence="5">
    <location>
        <begin position="1039"/>
        <end position="1052"/>
    </location>
</feature>
<feature type="compositionally biased region" description="Polar residues" evidence="5">
    <location>
        <begin position="1287"/>
        <end position="1301"/>
    </location>
</feature>
<feature type="compositionally biased region" description="Polar residues" evidence="5">
    <location>
        <begin position="1004"/>
        <end position="1023"/>
    </location>
</feature>
<feature type="repeat" description="ARM" evidence="3">
    <location>
        <begin position="559"/>
        <end position="601"/>
    </location>
</feature>
<dbReference type="GO" id="GO:0001708">
    <property type="term" value="P:cell fate specification"/>
    <property type="evidence" value="ECO:0007669"/>
    <property type="project" value="TreeGrafter"/>
</dbReference>
<dbReference type="PANTHER" id="PTHR12607">
    <property type="entry name" value="ADENOMATOUS POLYPOSIS COLI PROTEIN FAMILY"/>
    <property type="match status" value="1"/>
</dbReference>
<dbReference type="InterPro" id="IPR041257">
    <property type="entry name" value="APC_rep"/>
</dbReference>
<comment type="similarity">
    <text evidence="1">Belongs to the adenomatous polyposis coli (APC) family.</text>
</comment>
<dbReference type="FunFam" id="1.10.287.450:FF:000001">
    <property type="entry name" value="adenomatous polyposis coli protein isoform X1"/>
    <property type="match status" value="1"/>
</dbReference>
<keyword evidence="4" id="KW-0175">Coiled coil</keyword>
<dbReference type="InterPro" id="IPR011989">
    <property type="entry name" value="ARM-like"/>
</dbReference>
<accession>A0A7J8IVS7</accession>
<dbReference type="InterPro" id="IPR026818">
    <property type="entry name" value="Apc_fam"/>
</dbReference>
<feature type="coiled-coil region" evidence="4">
    <location>
        <begin position="6"/>
        <end position="54"/>
    </location>
</feature>
<feature type="region of interest" description="Disordered" evidence="5">
    <location>
        <begin position="240"/>
        <end position="262"/>
    </location>
</feature>
<feature type="region of interest" description="Disordered" evidence="5">
    <location>
        <begin position="956"/>
        <end position="977"/>
    </location>
</feature>
<dbReference type="Pfam" id="PF16689">
    <property type="entry name" value="APC_N_CC"/>
    <property type="match status" value="1"/>
</dbReference>
<evidence type="ECO:0000259" key="6">
    <source>
        <dbReference type="Pfam" id="PF16689"/>
    </source>
</evidence>
<dbReference type="GO" id="GO:0007399">
    <property type="term" value="P:nervous system development"/>
    <property type="evidence" value="ECO:0007669"/>
    <property type="project" value="TreeGrafter"/>
</dbReference>
<dbReference type="PANTHER" id="PTHR12607:SF11">
    <property type="entry name" value="ADENOMATOUS POLYPOSIS COLI PROTEIN"/>
    <property type="match status" value="1"/>
</dbReference>
<dbReference type="Gene3D" id="1.25.10.10">
    <property type="entry name" value="Leucine-rich Repeat Variant"/>
    <property type="match status" value="1"/>
</dbReference>
<dbReference type="SUPFAM" id="SSF82931">
    <property type="entry name" value="Tumor suppressor gene product Apc"/>
    <property type="match status" value="1"/>
</dbReference>
<organism evidence="7 8">
    <name type="scientific">Molossus molossus</name>
    <name type="common">Pallas' mastiff bat</name>
    <name type="synonym">Vespertilio molossus</name>
    <dbReference type="NCBI Taxonomy" id="27622"/>
    <lineage>
        <taxon>Eukaryota</taxon>
        <taxon>Metazoa</taxon>
        <taxon>Chordata</taxon>
        <taxon>Craniata</taxon>
        <taxon>Vertebrata</taxon>
        <taxon>Euteleostomi</taxon>
        <taxon>Mammalia</taxon>
        <taxon>Eutheria</taxon>
        <taxon>Laurasiatheria</taxon>
        <taxon>Chiroptera</taxon>
        <taxon>Yangochiroptera</taxon>
        <taxon>Molossidae</taxon>
        <taxon>Molossus</taxon>
    </lineage>
</organism>
<feature type="region of interest" description="Disordered" evidence="5">
    <location>
        <begin position="1174"/>
        <end position="1272"/>
    </location>
</feature>
<dbReference type="GO" id="GO:0016342">
    <property type="term" value="C:catenin complex"/>
    <property type="evidence" value="ECO:0007669"/>
    <property type="project" value="TreeGrafter"/>
</dbReference>
<dbReference type="SUPFAM" id="SSF48371">
    <property type="entry name" value="ARM repeat"/>
    <property type="match status" value="1"/>
</dbReference>
<dbReference type="Pfam" id="PF16633">
    <property type="entry name" value="APC_u9"/>
    <property type="match status" value="1"/>
</dbReference>
<feature type="compositionally biased region" description="Low complexity" evidence="5">
    <location>
        <begin position="859"/>
        <end position="869"/>
    </location>
</feature>
<comment type="caution">
    <text evidence="7">The sequence shown here is derived from an EMBL/GenBank/DDBJ whole genome shotgun (WGS) entry which is preliminary data.</text>
</comment>
<dbReference type="InterPro" id="IPR009240">
    <property type="entry name" value="APC_15aa_rpt"/>
</dbReference>
<dbReference type="FunFam" id="1.25.10.10:FF:001248">
    <property type="entry name" value="Adenomatous polyposis coli protein, putative"/>
    <property type="match status" value="1"/>
</dbReference>
<dbReference type="InterPro" id="IPR009223">
    <property type="entry name" value="APC_rpt"/>
</dbReference>
<feature type="coiled-coil region" evidence="4">
    <location>
        <begin position="134"/>
        <end position="168"/>
    </location>
</feature>
<dbReference type="PROSITE" id="PS50176">
    <property type="entry name" value="ARM_REPEAT"/>
    <property type="match status" value="1"/>
</dbReference>
<feature type="domain" description="Adenomatous polyposis coli N-terminal dimerisation" evidence="6">
    <location>
        <begin position="4"/>
        <end position="55"/>
    </location>
</feature>
<dbReference type="Proteomes" id="UP000550707">
    <property type="component" value="Unassembled WGS sequence"/>
</dbReference>
<feature type="compositionally biased region" description="Low complexity" evidence="5">
    <location>
        <begin position="1247"/>
        <end position="1258"/>
    </location>
</feature>
<feature type="region of interest" description="Disordered" evidence="5">
    <location>
        <begin position="996"/>
        <end position="1062"/>
    </location>
</feature>
<feature type="region of interest" description="Disordered" evidence="5">
    <location>
        <begin position="727"/>
        <end position="776"/>
    </location>
</feature>
<dbReference type="InterPro" id="IPR032038">
    <property type="entry name" value="APC_N"/>
</dbReference>
<feature type="compositionally biased region" description="Low complexity" evidence="5">
    <location>
        <begin position="1080"/>
        <end position="1117"/>
    </location>
</feature>
<feature type="compositionally biased region" description="Basic and acidic residues" evidence="5">
    <location>
        <begin position="742"/>
        <end position="755"/>
    </location>
</feature>
<dbReference type="Pfam" id="PF18797">
    <property type="entry name" value="APC_rep"/>
    <property type="match status" value="1"/>
</dbReference>
<feature type="region of interest" description="Disordered" evidence="5">
    <location>
        <begin position="98"/>
        <end position="124"/>
    </location>
</feature>
<dbReference type="Gene3D" id="1.10.287.450">
    <property type="entry name" value="Helix hairpin bin"/>
    <property type="match status" value="1"/>
</dbReference>
<feature type="compositionally biased region" description="Polar residues" evidence="5">
    <location>
        <begin position="1205"/>
        <end position="1237"/>
    </location>
</feature>
<dbReference type="GO" id="GO:0005881">
    <property type="term" value="C:cytoplasmic microtubule"/>
    <property type="evidence" value="ECO:0007669"/>
    <property type="project" value="TreeGrafter"/>
</dbReference>
<dbReference type="Pfam" id="PF05923">
    <property type="entry name" value="APC_r"/>
    <property type="match status" value="2"/>
</dbReference>
<dbReference type="InterPro" id="IPR036149">
    <property type="entry name" value="APC_N_sf"/>
</dbReference>
<name>A0A7J8IVS7_MOLMO</name>
<dbReference type="SUPFAM" id="SSF58050">
    <property type="entry name" value="N-terminal coiled coil domain from apc"/>
    <property type="match status" value="1"/>
</dbReference>
<dbReference type="Gene3D" id="1.20.5.10">
    <property type="match status" value="1"/>
</dbReference>
<dbReference type="GO" id="GO:0016477">
    <property type="term" value="P:cell migration"/>
    <property type="evidence" value="ECO:0007669"/>
    <property type="project" value="TreeGrafter"/>
</dbReference>
<dbReference type="Pfam" id="PF16629">
    <property type="entry name" value="Arm_APC_u3"/>
    <property type="match status" value="1"/>
</dbReference>
<dbReference type="GO" id="GO:0007389">
    <property type="term" value="P:pattern specification process"/>
    <property type="evidence" value="ECO:0007669"/>
    <property type="project" value="TreeGrafter"/>
</dbReference>
<dbReference type="InterPro" id="IPR026831">
    <property type="entry name" value="APC_dom"/>
</dbReference>
<dbReference type="Pfam" id="PF16630">
    <property type="entry name" value="APC_u5"/>
    <property type="match status" value="1"/>
</dbReference>
<feature type="compositionally biased region" description="Polar residues" evidence="5">
    <location>
        <begin position="966"/>
        <end position="977"/>
    </location>
</feature>
<evidence type="ECO:0000256" key="1">
    <source>
        <dbReference type="ARBA" id="ARBA00009051"/>
    </source>
</evidence>
<feature type="compositionally biased region" description="Polar residues" evidence="5">
    <location>
        <begin position="821"/>
        <end position="844"/>
    </location>
</feature>
<feature type="compositionally biased region" description="Low complexity" evidence="5">
    <location>
        <begin position="98"/>
        <end position="111"/>
    </location>
</feature>
<feature type="region of interest" description="Disordered" evidence="5">
    <location>
        <begin position="1075"/>
        <end position="1143"/>
    </location>
</feature>
<feature type="region of interest" description="Disordered" evidence="5">
    <location>
        <begin position="1287"/>
        <end position="1329"/>
    </location>
</feature>
<reference evidence="7 8" key="1">
    <citation type="journal article" date="2020" name="Nature">
        <title>Six reference-quality genomes reveal evolution of bat adaptations.</title>
        <authorList>
            <person name="Jebb D."/>
            <person name="Huang Z."/>
            <person name="Pippel M."/>
            <person name="Hughes G.M."/>
            <person name="Lavrichenko K."/>
            <person name="Devanna P."/>
            <person name="Winkler S."/>
            <person name="Jermiin L.S."/>
            <person name="Skirmuntt E.C."/>
            <person name="Katzourakis A."/>
            <person name="Burkitt-Gray L."/>
            <person name="Ray D.A."/>
            <person name="Sullivan K.A.M."/>
            <person name="Roscito J.G."/>
            <person name="Kirilenko B.M."/>
            <person name="Davalos L.M."/>
            <person name="Corthals A.P."/>
            <person name="Power M.L."/>
            <person name="Jones G."/>
            <person name="Ransome R.D."/>
            <person name="Dechmann D.K.N."/>
            <person name="Locatelli A.G."/>
            <person name="Puechmaille S.J."/>
            <person name="Fedrigo O."/>
            <person name="Jarvis E.D."/>
            <person name="Hiller M."/>
            <person name="Vernes S.C."/>
            <person name="Myers E.W."/>
            <person name="Teeling E.C."/>
        </authorList>
    </citation>
    <scope>NUCLEOTIDE SEQUENCE [LARGE SCALE GENOMIC DNA]</scope>
    <source>
        <strain evidence="7">MMolMol1</strain>
        <tissue evidence="7">Muscle</tissue>
    </source>
</reference>
<feature type="compositionally biased region" description="Basic residues" evidence="5">
    <location>
        <begin position="682"/>
        <end position="692"/>
    </location>
</feature>
<dbReference type="GO" id="GO:0045295">
    <property type="term" value="F:gamma-catenin binding"/>
    <property type="evidence" value="ECO:0007669"/>
    <property type="project" value="TreeGrafter"/>
</dbReference>
<dbReference type="GO" id="GO:0007026">
    <property type="term" value="P:negative regulation of microtubule depolymerization"/>
    <property type="evidence" value="ECO:0007669"/>
    <property type="project" value="TreeGrafter"/>
</dbReference>
<evidence type="ECO:0000313" key="8">
    <source>
        <dbReference type="Proteomes" id="UP000550707"/>
    </source>
</evidence>
<evidence type="ECO:0000256" key="2">
    <source>
        <dbReference type="ARBA" id="ARBA00022687"/>
    </source>
</evidence>
<feature type="compositionally biased region" description="Polar residues" evidence="5">
    <location>
        <begin position="1320"/>
        <end position="1329"/>
    </location>
</feature>
<dbReference type="GO" id="GO:0016055">
    <property type="term" value="P:Wnt signaling pathway"/>
    <property type="evidence" value="ECO:0007669"/>
    <property type="project" value="UniProtKB-KW"/>
</dbReference>
<dbReference type="Pfam" id="PF05972">
    <property type="entry name" value="APC_15aa"/>
    <property type="match status" value="4"/>
</dbReference>
<feature type="compositionally biased region" description="Polar residues" evidence="5">
    <location>
        <begin position="757"/>
        <end position="776"/>
    </location>
</feature>
<dbReference type="Pfam" id="PF00514">
    <property type="entry name" value="Arm"/>
    <property type="match status" value="3"/>
</dbReference>
<evidence type="ECO:0000256" key="5">
    <source>
        <dbReference type="SAM" id="MobiDB-lite"/>
    </source>
</evidence>
<dbReference type="InterPro" id="IPR000225">
    <property type="entry name" value="Armadillo"/>
</dbReference>
<protein>
    <submittedName>
        <fullName evidence="7">APC regulator of WNT signaling pathway</fullName>
    </submittedName>
</protein>
<dbReference type="EMBL" id="JACASF010000003">
    <property type="protein sequence ID" value="KAF6488723.1"/>
    <property type="molecule type" value="Genomic_DNA"/>
</dbReference>
<dbReference type="GO" id="GO:0030877">
    <property type="term" value="C:beta-catenin destruction complex"/>
    <property type="evidence" value="ECO:0007669"/>
    <property type="project" value="TreeGrafter"/>
</dbReference>
<evidence type="ECO:0000256" key="3">
    <source>
        <dbReference type="PROSITE-ProRule" id="PRU00259"/>
    </source>
</evidence>
<dbReference type="GO" id="GO:0008017">
    <property type="term" value="F:microtubule binding"/>
    <property type="evidence" value="ECO:0007669"/>
    <property type="project" value="TreeGrafter"/>
</dbReference>
<keyword evidence="8" id="KW-1185">Reference proteome</keyword>
<feature type="compositionally biased region" description="Basic and acidic residues" evidence="5">
    <location>
        <begin position="241"/>
        <end position="261"/>
    </location>
</feature>
<dbReference type="GO" id="GO:0090090">
    <property type="term" value="P:negative regulation of canonical Wnt signaling pathway"/>
    <property type="evidence" value="ECO:0007669"/>
    <property type="project" value="TreeGrafter"/>
</dbReference>
<proteinExistence type="inferred from homology"/>
<feature type="compositionally biased region" description="Polar residues" evidence="5">
    <location>
        <begin position="1118"/>
        <end position="1139"/>
    </location>
</feature>
<feature type="region of interest" description="Disordered" evidence="5">
    <location>
        <begin position="674"/>
        <end position="693"/>
    </location>
</feature>
<dbReference type="InterPro" id="IPR016024">
    <property type="entry name" value="ARM-type_fold"/>
</dbReference>
<feature type="compositionally biased region" description="Basic and acidic residues" evidence="5">
    <location>
        <begin position="1195"/>
        <end position="1204"/>
    </location>
</feature>
<gene>
    <name evidence="7" type="ORF">HJG59_000828</name>
</gene>